<dbReference type="PANTHER" id="PTHR11963:SF23">
    <property type="entry name" value="CYTOSOL AMINOPEPTIDASE"/>
    <property type="match status" value="1"/>
</dbReference>
<feature type="binding site" evidence="8">
    <location>
        <position position="288"/>
    </location>
    <ligand>
        <name>Mn(2+)</name>
        <dbReference type="ChEBI" id="CHEBI:29035"/>
        <label>2</label>
    </ligand>
</feature>
<keyword evidence="4 8" id="KW-0031">Aminopeptidase</keyword>
<dbReference type="EC" id="3.4.11.10" evidence="8"/>
<comment type="catalytic activity">
    <reaction evidence="2 8">
        <text>Release of an N-terminal amino acid, preferentially leucine, but not glutamic or aspartic acids.</text>
        <dbReference type="EC" id="3.4.11.10"/>
    </reaction>
</comment>
<feature type="active site" evidence="8">
    <location>
        <position position="277"/>
    </location>
</feature>
<dbReference type="PANTHER" id="PTHR11963">
    <property type="entry name" value="LEUCINE AMINOPEPTIDASE-RELATED"/>
    <property type="match status" value="1"/>
</dbReference>
<evidence type="ECO:0000313" key="11">
    <source>
        <dbReference type="Proteomes" id="UP001500831"/>
    </source>
</evidence>
<dbReference type="Pfam" id="PF02789">
    <property type="entry name" value="Peptidase_M17_N"/>
    <property type="match status" value="1"/>
</dbReference>
<dbReference type="Proteomes" id="UP001500831">
    <property type="component" value="Unassembled WGS sequence"/>
</dbReference>
<proteinExistence type="inferred from homology"/>
<organism evidence="10 11">
    <name type="scientific">Streptosporangium fragile</name>
    <dbReference type="NCBI Taxonomy" id="46186"/>
    <lineage>
        <taxon>Bacteria</taxon>
        <taxon>Bacillati</taxon>
        <taxon>Actinomycetota</taxon>
        <taxon>Actinomycetes</taxon>
        <taxon>Streptosporangiales</taxon>
        <taxon>Streptosporangiaceae</taxon>
        <taxon>Streptosporangium</taxon>
    </lineage>
</organism>
<evidence type="ECO:0000256" key="5">
    <source>
        <dbReference type="ARBA" id="ARBA00022670"/>
    </source>
</evidence>
<evidence type="ECO:0000256" key="4">
    <source>
        <dbReference type="ARBA" id="ARBA00022438"/>
    </source>
</evidence>
<comment type="similarity">
    <text evidence="3 8">Belongs to the peptidase M17 family.</text>
</comment>
<dbReference type="InterPro" id="IPR043472">
    <property type="entry name" value="Macro_dom-like"/>
</dbReference>
<evidence type="ECO:0000256" key="7">
    <source>
        <dbReference type="ARBA" id="ARBA00049972"/>
    </source>
</evidence>
<reference evidence="11" key="1">
    <citation type="journal article" date="2019" name="Int. J. Syst. Evol. Microbiol.">
        <title>The Global Catalogue of Microorganisms (GCM) 10K type strain sequencing project: providing services to taxonomists for standard genome sequencing and annotation.</title>
        <authorList>
            <consortium name="The Broad Institute Genomics Platform"/>
            <consortium name="The Broad Institute Genome Sequencing Center for Infectious Disease"/>
            <person name="Wu L."/>
            <person name="Ma J."/>
        </authorList>
    </citation>
    <scope>NUCLEOTIDE SEQUENCE [LARGE SCALE GENOMIC DNA]</scope>
    <source>
        <strain evidence="11">JCM 6242</strain>
    </source>
</reference>
<keyword evidence="5 8" id="KW-0645">Protease</keyword>
<dbReference type="InterPro" id="IPR023042">
    <property type="entry name" value="Peptidase_M17_leu_NH2_pept"/>
</dbReference>
<gene>
    <name evidence="8" type="primary">pepA</name>
    <name evidence="10" type="ORF">GCM10010517_54170</name>
</gene>
<feature type="binding site" evidence="8">
    <location>
        <position position="270"/>
    </location>
    <ligand>
        <name>Mn(2+)</name>
        <dbReference type="ChEBI" id="CHEBI:29035"/>
        <label>1</label>
    </ligand>
</feature>
<accession>A0ABP6IJC6</accession>
<feature type="binding site" evidence="8">
    <location>
        <position position="265"/>
    </location>
    <ligand>
        <name>Mn(2+)</name>
        <dbReference type="ChEBI" id="CHEBI:29035"/>
        <label>2</label>
    </ligand>
</feature>
<dbReference type="Pfam" id="PF00883">
    <property type="entry name" value="Peptidase_M17"/>
    <property type="match status" value="1"/>
</dbReference>
<dbReference type="PRINTS" id="PR00481">
    <property type="entry name" value="LAMNOPPTDASE"/>
</dbReference>
<dbReference type="Gene3D" id="3.40.220.10">
    <property type="entry name" value="Leucine Aminopeptidase, subunit E, domain 1"/>
    <property type="match status" value="1"/>
</dbReference>
<dbReference type="InterPro" id="IPR000819">
    <property type="entry name" value="Peptidase_M17_C"/>
</dbReference>
<dbReference type="SUPFAM" id="SSF53187">
    <property type="entry name" value="Zn-dependent exopeptidases"/>
    <property type="match status" value="1"/>
</dbReference>
<dbReference type="EC" id="3.4.11.1" evidence="8"/>
<feature type="active site" evidence="8">
    <location>
        <position position="351"/>
    </location>
</feature>
<protein>
    <recommendedName>
        <fullName evidence="8">Probable cytosol aminopeptidase</fullName>
        <ecNumber evidence="8">3.4.11.1</ecNumber>
    </recommendedName>
    <alternativeName>
        <fullName evidence="8">Leucine aminopeptidase</fullName>
        <shortName evidence="8">LAP</shortName>
        <ecNumber evidence="8">3.4.11.10</ecNumber>
    </alternativeName>
    <alternativeName>
        <fullName evidence="8">Leucyl aminopeptidase</fullName>
    </alternativeName>
</protein>
<feature type="domain" description="Cytosol aminopeptidase" evidence="9">
    <location>
        <begin position="345"/>
        <end position="352"/>
    </location>
</feature>
<dbReference type="Gene3D" id="3.40.630.10">
    <property type="entry name" value="Zn peptidases"/>
    <property type="match status" value="1"/>
</dbReference>
<evidence type="ECO:0000313" key="10">
    <source>
        <dbReference type="EMBL" id="GAA2889950.1"/>
    </source>
</evidence>
<dbReference type="PROSITE" id="PS00631">
    <property type="entry name" value="CYTOSOL_AP"/>
    <property type="match status" value="1"/>
</dbReference>
<evidence type="ECO:0000256" key="1">
    <source>
        <dbReference type="ARBA" id="ARBA00000135"/>
    </source>
</evidence>
<feature type="binding site" evidence="8">
    <location>
        <position position="347"/>
    </location>
    <ligand>
        <name>Mn(2+)</name>
        <dbReference type="ChEBI" id="CHEBI:29035"/>
        <label>1</label>
    </ligand>
</feature>
<keyword evidence="11" id="KW-1185">Reference proteome</keyword>
<comment type="subcellular location">
    <subcellularLocation>
        <location evidence="8">Cytoplasm</location>
    </subcellularLocation>
</comment>
<comment type="caution">
    <text evidence="10">The sequence shown here is derived from an EMBL/GenBank/DDBJ whole genome shotgun (WGS) entry which is preliminary data.</text>
</comment>
<evidence type="ECO:0000256" key="3">
    <source>
        <dbReference type="ARBA" id="ARBA00009528"/>
    </source>
</evidence>
<feature type="binding site" evidence="8">
    <location>
        <position position="349"/>
    </location>
    <ligand>
        <name>Mn(2+)</name>
        <dbReference type="ChEBI" id="CHEBI:29035"/>
        <label>2</label>
    </ligand>
</feature>
<dbReference type="RefSeq" id="WP_344977410.1">
    <property type="nucleotide sequence ID" value="NZ_BAAAVI010000045.1"/>
</dbReference>
<dbReference type="NCBIfam" id="NF002073">
    <property type="entry name" value="PRK00913.1-2"/>
    <property type="match status" value="1"/>
</dbReference>
<dbReference type="EMBL" id="BAAAVI010000045">
    <property type="protein sequence ID" value="GAA2889950.1"/>
    <property type="molecule type" value="Genomic_DNA"/>
</dbReference>
<name>A0ABP6IJC6_9ACTN</name>
<dbReference type="SUPFAM" id="SSF52949">
    <property type="entry name" value="Macro domain-like"/>
    <property type="match status" value="1"/>
</dbReference>
<dbReference type="InterPro" id="IPR011356">
    <property type="entry name" value="Leucine_aapep/pepB"/>
</dbReference>
<keyword evidence="8" id="KW-0464">Manganese</keyword>
<evidence type="ECO:0000256" key="2">
    <source>
        <dbReference type="ARBA" id="ARBA00000967"/>
    </source>
</evidence>
<feature type="binding site" evidence="8">
    <location>
        <position position="270"/>
    </location>
    <ligand>
        <name>Mn(2+)</name>
        <dbReference type="ChEBI" id="CHEBI:29035"/>
        <label>2</label>
    </ligand>
</feature>
<dbReference type="InterPro" id="IPR008283">
    <property type="entry name" value="Peptidase_M17_N"/>
</dbReference>
<dbReference type="HAMAP" id="MF_00181">
    <property type="entry name" value="Cytosol_peptidase_M17"/>
    <property type="match status" value="1"/>
</dbReference>
<keyword evidence="6 8" id="KW-0378">Hydrolase</keyword>
<feature type="binding site" evidence="8">
    <location>
        <position position="349"/>
    </location>
    <ligand>
        <name>Mn(2+)</name>
        <dbReference type="ChEBI" id="CHEBI:29035"/>
        <label>1</label>
    </ligand>
</feature>
<comment type="function">
    <text evidence="7 8">Presumably involved in the processing and regular turnover of intracellular proteins. Catalyzes the removal of unsubstituted N-terminal amino acids from various peptides.</text>
</comment>
<keyword evidence="8" id="KW-0963">Cytoplasm</keyword>
<comment type="cofactor">
    <cofactor evidence="8">
        <name>Mn(2+)</name>
        <dbReference type="ChEBI" id="CHEBI:29035"/>
    </cofactor>
    <text evidence="8">Binds 2 manganese ions per subunit.</text>
</comment>
<keyword evidence="8" id="KW-0479">Metal-binding</keyword>
<evidence type="ECO:0000256" key="8">
    <source>
        <dbReference type="HAMAP-Rule" id="MF_00181"/>
    </source>
</evidence>
<sequence>MPISPHVLLPRVPYGQGLSAGPSGAAAPVTSQGAEPVAPGAAELLAVPFSPDREPEIELPLPPAALLAHYEAKGEAGEIVEVPVANGDGVGRVLLYGVGDGTASALRKAGAAVARRGKGKEALRIVLPEGPVAAFTEGALLATYTFRMSETTSEPVRLEFVGEEAADEVARGRVVAEAVALARDLTNTPSSVKSPAWLAERALEHTVGEGDGWKISARVWDEEALKSGRFGGILAVGQGSVTPPRLIRLSYEPEGATGHVVLVGKGITYDTGGLSLKPTDNMKFMKTDMAGGAVVIAVLGALASLGVRVRVTGLVAAAENAFSGAAQRPSDVITQYGGRTVEVLNTDAEGRLVLADALAYADAELDPDVMVDVATLTGAISIALGKGLGAVFASDDALAAELIEAGEGSGEQLWRMPLIDDYVPALESSVADLSNIEAGSAYGAGSITAALFLREFTGKRPWAHLDIAGVGRSGADEGVLSKGATGYGVRLLLEWLSRR</sequence>
<dbReference type="CDD" id="cd00433">
    <property type="entry name" value="Peptidase_M17"/>
    <property type="match status" value="1"/>
</dbReference>
<comment type="catalytic activity">
    <reaction evidence="1 8">
        <text>Release of an N-terminal amino acid, Xaa-|-Yaa-, in which Xaa is preferably Leu, but may be other amino acids including Pro although not Arg or Lys, and Yaa may be Pro. Amino acid amides and methyl esters are also readily hydrolyzed, but rates on arylamides are exceedingly low.</text>
        <dbReference type="EC" id="3.4.11.1"/>
    </reaction>
</comment>
<evidence type="ECO:0000259" key="9">
    <source>
        <dbReference type="PROSITE" id="PS00631"/>
    </source>
</evidence>
<evidence type="ECO:0000256" key="6">
    <source>
        <dbReference type="ARBA" id="ARBA00022801"/>
    </source>
</evidence>